<feature type="non-terminal residue" evidence="1">
    <location>
        <position position="74"/>
    </location>
</feature>
<dbReference type="EMBL" id="FMYU01000002">
    <property type="protein sequence ID" value="SDC06733.1"/>
    <property type="molecule type" value="Genomic_DNA"/>
</dbReference>
<proteinExistence type="predicted"/>
<dbReference type="OrthoDB" id="18878at2"/>
<dbReference type="Gene3D" id="3.30.870.10">
    <property type="entry name" value="Endonuclease Chain A"/>
    <property type="match status" value="1"/>
</dbReference>
<reference evidence="2" key="1">
    <citation type="submission" date="2016-10" db="EMBL/GenBank/DDBJ databases">
        <authorList>
            <person name="Varghese N."/>
            <person name="Submissions S."/>
        </authorList>
    </citation>
    <scope>NUCLEOTIDE SEQUENCE [LARGE SCALE GENOMIC DNA]</scope>
    <source>
        <strain evidence="2">DSM 8415</strain>
    </source>
</reference>
<name>A0A1G6IJY6_9BACT</name>
<dbReference type="AlphaFoldDB" id="A0A1G6IJY6"/>
<evidence type="ECO:0000313" key="2">
    <source>
        <dbReference type="Proteomes" id="UP000199411"/>
    </source>
</evidence>
<accession>A0A1G6IJY6</accession>
<sequence>MQSSSDLTFITNENNQSLLDRFKVLIKDAKYFDCLVGYFYTSGFYALYKSLNETEKIRILIGIGTSSETYNLIK</sequence>
<dbReference type="Proteomes" id="UP000199411">
    <property type="component" value="Unassembled WGS sequence"/>
</dbReference>
<gene>
    <name evidence="1" type="ORF">SAMN05660835_00250</name>
</gene>
<evidence type="ECO:0000313" key="1">
    <source>
        <dbReference type="EMBL" id="SDC06733.1"/>
    </source>
</evidence>
<keyword evidence="2" id="KW-1185">Reference proteome</keyword>
<protein>
    <submittedName>
        <fullName evidence="1">Uncharacterized protein</fullName>
    </submittedName>
</protein>
<organism evidence="1 2">
    <name type="scientific">Desulfurella multipotens</name>
    <dbReference type="NCBI Taxonomy" id="79269"/>
    <lineage>
        <taxon>Bacteria</taxon>
        <taxon>Pseudomonadati</taxon>
        <taxon>Campylobacterota</taxon>
        <taxon>Desulfurellia</taxon>
        <taxon>Desulfurellales</taxon>
        <taxon>Desulfurellaceae</taxon>
        <taxon>Desulfurella</taxon>
    </lineage>
</organism>
<dbReference type="RefSeq" id="WP_143338653.1">
    <property type="nucleotide sequence ID" value="NZ_FMYU01000002.1"/>
</dbReference>